<keyword evidence="3" id="KW-1185">Reference proteome</keyword>
<dbReference type="AlphaFoldDB" id="A0A6P1MKB8"/>
<dbReference type="KEGG" id="amic:Ami3637_15520"/>
<organism evidence="2 3">
    <name type="scientific">Aminipila terrae</name>
    <dbReference type="NCBI Taxonomy" id="2697030"/>
    <lineage>
        <taxon>Bacteria</taxon>
        <taxon>Bacillati</taxon>
        <taxon>Bacillota</taxon>
        <taxon>Clostridia</taxon>
        <taxon>Peptostreptococcales</taxon>
        <taxon>Anaerovoracaceae</taxon>
        <taxon>Aminipila</taxon>
    </lineage>
</organism>
<protein>
    <submittedName>
        <fullName evidence="2">Hemerythrin domain-containing protein</fullName>
    </submittedName>
</protein>
<reference evidence="2 3" key="1">
    <citation type="submission" date="2020-01" db="EMBL/GenBank/DDBJ databases">
        <title>Genomic analysis of Aminipila sp. CBA3637.</title>
        <authorList>
            <person name="Kim Y.B."/>
            <person name="Roh S.W."/>
        </authorList>
    </citation>
    <scope>NUCLEOTIDE SEQUENCE [LARGE SCALE GENOMIC DNA]</scope>
    <source>
        <strain evidence="2 3">CBA3637</strain>
    </source>
</reference>
<dbReference type="InterPro" id="IPR012312">
    <property type="entry name" value="Hemerythrin-like"/>
</dbReference>
<dbReference type="RefSeq" id="WP_162363358.1">
    <property type="nucleotide sequence ID" value="NZ_CP047591.1"/>
</dbReference>
<proteinExistence type="predicted"/>
<evidence type="ECO:0000259" key="1">
    <source>
        <dbReference type="Pfam" id="PF01814"/>
    </source>
</evidence>
<sequence>MKYIEMMVEEHRNIERLLTVIRKYCYKVLQNDEMDYADFFTLIDIVRNYADKHHHGKEEKLLFDIMIKELSPIAEKIVKNGMLVEHDLGRLYIQNLESAVNSVIAGDDEARLDVIANAISYTKLLERHIEKEDNVIYQFAQKNLSERTQIKLERECNLFELEAQDKNVQKKYLDLIAQFEKKIK</sequence>
<evidence type="ECO:0000313" key="2">
    <source>
        <dbReference type="EMBL" id="QHI73593.1"/>
    </source>
</evidence>
<gene>
    <name evidence="2" type="ORF">Ami3637_15520</name>
</gene>
<dbReference type="EMBL" id="CP047591">
    <property type="protein sequence ID" value="QHI73593.1"/>
    <property type="molecule type" value="Genomic_DNA"/>
</dbReference>
<accession>A0A6P1MKB8</accession>
<dbReference type="GO" id="GO:0005886">
    <property type="term" value="C:plasma membrane"/>
    <property type="evidence" value="ECO:0007669"/>
    <property type="project" value="TreeGrafter"/>
</dbReference>
<dbReference type="PANTHER" id="PTHR39966">
    <property type="entry name" value="BLL2471 PROTEIN-RELATED"/>
    <property type="match status" value="1"/>
</dbReference>
<evidence type="ECO:0000313" key="3">
    <source>
        <dbReference type="Proteomes" id="UP000463883"/>
    </source>
</evidence>
<feature type="domain" description="Hemerythrin-like" evidence="1">
    <location>
        <begin position="4"/>
        <end position="139"/>
    </location>
</feature>
<name>A0A6P1MKB8_9FIRM</name>
<dbReference type="PANTHER" id="PTHR39966:SF1">
    <property type="entry name" value="HEMERYTHRIN-LIKE DOMAIN-CONTAINING PROTEIN"/>
    <property type="match status" value="1"/>
</dbReference>
<dbReference type="Proteomes" id="UP000463883">
    <property type="component" value="Chromosome"/>
</dbReference>
<dbReference type="Gene3D" id="1.20.120.520">
    <property type="entry name" value="nmb1532 protein domain like"/>
    <property type="match status" value="1"/>
</dbReference>
<dbReference type="Pfam" id="PF01814">
    <property type="entry name" value="Hemerythrin"/>
    <property type="match status" value="1"/>
</dbReference>
<dbReference type="CDD" id="cd12108">
    <property type="entry name" value="Hr-like"/>
    <property type="match status" value="1"/>
</dbReference>